<dbReference type="SUPFAM" id="SSF56784">
    <property type="entry name" value="HAD-like"/>
    <property type="match status" value="1"/>
</dbReference>
<dbReference type="Gene3D" id="3.40.50.1000">
    <property type="entry name" value="HAD superfamily/HAD-like"/>
    <property type="match status" value="1"/>
</dbReference>
<dbReference type="PANTHER" id="PTHR46470">
    <property type="entry name" value="N-ACYLNEURAMINATE-9-PHOSPHATASE"/>
    <property type="match status" value="1"/>
</dbReference>
<dbReference type="InterPro" id="IPR036412">
    <property type="entry name" value="HAD-like_sf"/>
</dbReference>
<dbReference type="RefSeq" id="WP_021929792.1">
    <property type="nucleotide sequence ID" value="NZ_AP023322.1"/>
</dbReference>
<dbReference type="InterPro" id="IPR023198">
    <property type="entry name" value="PGP-like_dom2"/>
</dbReference>
<dbReference type="SFLD" id="SFLDS00003">
    <property type="entry name" value="Haloacid_Dehalogenase"/>
    <property type="match status" value="1"/>
</dbReference>
<evidence type="ECO:0000313" key="5">
    <source>
        <dbReference type="Proteomes" id="UP000594042"/>
    </source>
</evidence>
<sequence length="240" mass="27632">MKKYINTILFDADDTLWENEIFFRQTEQEFCLLLEKFGSKEVILKTLLKSEIETLPIYGFGIKGFMLSMIDTALQLGGENLKSNIISRIMELGKEQLRRPVKVYEGVEDVLNSLQYSYRLVLATKGDPTDQKRKIEASGLKPYFSHIEIMPDKTTRNYEELLKNIDCCPNEIIMVGNSVKSDILPILQLGGRGIYIPCHTTWIHETAECPQESPYFKQIQNFTQIPEILQTMTELNHKSA</sequence>
<reference evidence="5" key="1">
    <citation type="submission" date="2020-07" db="EMBL/GenBank/DDBJ databases">
        <title>Complete genome sequencing of Coprobacter sp. strain 2CBH44.</title>
        <authorList>
            <person name="Sakamoto M."/>
            <person name="Murakami T."/>
            <person name="Mori H."/>
        </authorList>
    </citation>
    <scope>NUCLEOTIDE SEQUENCE [LARGE SCALE GENOMIC DNA]</scope>
    <source>
        <strain evidence="5">2CBH44</strain>
    </source>
</reference>
<dbReference type="InterPro" id="IPR051400">
    <property type="entry name" value="HAD-like_hydrolase"/>
</dbReference>
<dbReference type="AlphaFoldDB" id="A0A7G1HXT7"/>
<dbReference type="Proteomes" id="UP000594042">
    <property type="component" value="Chromosome"/>
</dbReference>
<keyword evidence="2" id="KW-0378">Hydrolase</keyword>
<evidence type="ECO:0000256" key="1">
    <source>
        <dbReference type="ARBA" id="ARBA00022723"/>
    </source>
</evidence>
<keyword evidence="5" id="KW-1185">Reference proteome</keyword>
<evidence type="ECO:0000256" key="3">
    <source>
        <dbReference type="ARBA" id="ARBA00022842"/>
    </source>
</evidence>
<proteinExistence type="predicted"/>
<protein>
    <submittedName>
        <fullName evidence="4">Haloacid dehalogenase</fullName>
    </submittedName>
</protein>
<dbReference type="Pfam" id="PF00702">
    <property type="entry name" value="Hydrolase"/>
    <property type="match status" value="1"/>
</dbReference>
<dbReference type="GO" id="GO:0016791">
    <property type="term" value="F:phosphatase activity"/>
    <property type="evidence" value="ECO:0007669"/>
    <property type="project" value="TreeGrafter"/>
</dbReference>
<keyword evidence="1" id="KW-0479">Metal-binding</keyword>
<dbReference type="KEGG" id="copr:Cop2CBH44_21860"/>
<dbReference type="PANTHER" id="PTHR46470:SF2">
    <property type="entry name" value="GLYCERALDEHYDE 3-PHOSPHATE PHOSPHATASE"/>
    <property type="match status" value="1"/>
</dbReference>
<dbReference type="InterPro" id="IPR023214">
    <property type="entry name" value="HAD_sf"/>
</dbReference>
<dbReference type="SFLD" id="SFLDG01129">
    <property type="entry name" value="C1.5:_HAD__Beta-PGM__Phosphata"/>
    <property type="match status" value="1"/>
</dbReference>
<gene>
    <name evidence="4" type="ORF">Cop2CBH44_21860</name>
</gene>
<accession>A0A7G1HXT7</accession>
<dbReference type="GO" id="GO:0046872">
    <property type="term" value="F:metal ion binding"/>
    <property type="evidence" value="ECO:0007669"/>
    <property type="project" value="UniProtKB-KW"/>
</dbReference>
<dbReference type="EMBL" id="AP023322">
    <property type="protein sequence ID" value="BCI63833.1"/>
    <property type="molecule type" value="Genomic_DNA"/>
</dbReference>
<name>A0A7G1HXT7_9BACT</name>
<dbReference type="Gene3D" id="1.10.150.240">
    <property type="entry name" value="Putative phosphatase, domain 2"/>
    <property type="match status" value="1"/>
</dbReference>
<evidence type="ECO:0000313" key="4">
    <source>
        <dbReference type="EMBL" id="BCI63833.1"/>
    </source>
</evidence>
<organism evidence="4 5">
    <name type="scientific">Coprobacter secundus subsp. similis</name>
    <dbReference type="NCBI Taxonomy" id="2751153"/>
    <lineage>
        <taxon>Bacteria</taxon>
        <taxon>Pseudomonadati</taxon>
        <taxon>Bacteroidota</taxon>
        <taxon>Bacteroidia</taxon>
        <taxon>Bacteroidales</taxon>
        <taxon>Barnesiellaceae</taxon>
        <taxon>Coprobacter</taxon>
    </lineage>
</organism>
<evidence type="ECO:0000256" key="2">
    <source>
        <dbReference type="ARBA" id="ARBA00022801"/>
    </source>
</evidence>
<keyword evidence="3" id="KW-0460">Magnesium</keyword>